<evidence type="ECO:0000256" key="2">
    <source>
        <dbReference type="ARBA" id="ARBA00022691"/>
    </source>
</evidence>
<dbReference type="PROSITE" id="PS51918">
    <property type="entry name" value="RADICAL_SAM"/>
    <property type="match status" value="1"/>
</dbReference>
<dbReference type="Pfam" id="PF04055">
    <property type="entry name" value="Radical_SAM"/>
    <property type="match status" value="1"/>
</dbReference>
<evidence type="ECO:0000256" key="5">
    <source>
        <dbReference type="ARBA" id="ARBA00023004"/>
    </source>
</evidence>
<dbReference type="InterPro" id="IPR013785">
    <property type="entry name" value="Aldolase_TIM"/>
</dbReference>
<dbReference type="GO" id="GO:0046872">
    <property type="term" value="F:metal ion binding"/>
    <property type="evidence" value="ECO:0007669"/>
    <property type="project" value="UniProtKB-KW"/>
</dbReference>
<name>A0A382LY71_9ZZZZ</name>
<keyword evidence="6" id="KW-0411">Iron-sulfur</keyword>
<keyword evidence="2" id="KW-0949">S-adenosyl-L-methionine</keyword>
<dbReference type="InterPro" id="IPR007197">
    <property type="entry name" value="rSAM"/>
</dbReference>
<evidence type="ECO:0000256" key="6">
    <source>
        <dbReference type="ARBA" id="ARBA00023014"/>
    </source>
</evidence>
<keyword evidence="5" id="KW-0408">Iron</keyword>
<dbReference type="GO" id="GO:0016829">
    <property type="term" value="F:lyase activity"/>
    <property type="evidence" value="ECO:0007669"/>
    <property type="project" value="UniProtKB-KW"/>
</dbReference>
<dbReference type="InterPro" id="IPR058240">
    <property type="entry name" value="rSAM_sf"/>
</dbReference>
<sequence length="235" mass="27014">MLRLSRQSFGKPEIFHSLQGEGASIGAATVFLRLALCNLSCTWCDTKYTWDWENYNYKKEVMALGVEEVRKAILSYDCPHLVITGGEPMLQQMELIPLVSSLKQQGFYFEVETNGTIPPLPEMVRDIDQWNVSPKLGTSGNREHRRLVPSTLESFSSIPGAYFKFVIVEPQDIEEVCELAERYDIPPQRIILLPEGRKLEVLRTRNQWVSEACVKHGFRFSPRLHILLWGDERGR</sequence>
<dbReference type="CDD" id="cd01335">
    <property type="entry name" value="Radical_SAM"/>
    <property type="match status" value="1"/>
</dbReference>
<dbReference type="PANTHER" id="PTHR42836:SF1">
    <property type="entry name" value="7-CARBOXY-7-DEAZAGUANINE SYNTHASE"/>
    <property type="match status" value="1"/>
</dbReference>
<keyword evidence="7" id="KW-0456">Lyase</keyword>
<organism evidence="9">
    <name type="scientific">marine metagenome</name>
    <dbReference type="NCBI Taxonomy" id="408172"/>
    <lineage>
        <taxon>unclassified sequences</taxon>
        <taxon>metagenomes</taxon>
        <taxon>ecological metagenomes</taxon>
    </lineage>
</organism>
<accession>A0A382LY71</accession>
<keyword evidence="1" id="KW-0004">4Fe-4S</keyword>
<dbReference type="HAMAP" id="MF_00917">
    <property type="entry name" value="QueE"/>
    <property type="match status" value="1"/>
</dbReference>
<dbReference type="GO" id="GO:0051539">
    <property type="term" value="F:4 iron, 4 sulfur cluster binding"/>
    <property type="evidence" value="ECO:0007669"/>
    <property type="project" value="UniProtKB-KW"/>
</dbReference>
<dbReference type="AlphaFoldDB" id="A0A382LY71"/>
<keyword evidence="3" id="KW-0479">Metal-binding</keyword>
<evidence type="ECO:0000256" key="7">
    <source>
        <dbReference type="ARBA" id="ARBA00023239"/>
    </source>
</evidence>
<gene>
    <name evidence="9" type="ORF">METZ01_LOCUS292705</name>
</gene>
<dbReference type="EMBL" id="UINC01089074">
    <property type="protein sequence ID" value="SVC39851.1"/>
    <property type="molecule type" value="Genomic_DNA"/>
</dbReference>
<dbReference type="PANTHER" id="PTHR42836">
    <property type="entry name" value="7-CARBOXY-7-DEAZAGUANINE SYNTHASE"/>
    <property type="match status" value="1"/>
</dbReference>
<evidence type="ECO:0000256" key="1">
    <source>
        <dbReference type="ARBA" id="ARBA00022485"/>
    </source>
</evidence>
<dbReference type="SFLD" id="SFLDS00029">
    <property type="entry name" value="Radical_SAM"/>
    <property type="match status" value="1"/>
</dbReference>
<proteinExistence type="inferred from homology"/>
<protein>
    <recommendedName>
        <fullName evidence="8">Radical SAM core domain-containing protein</fullName>
    </recommendedName>
</protein>
<keyword evidence="4" id="KW-0460">Magnesium</keyword>
<evidence type="ECO:0000256" key="4">
    <source>
        <dbReference type="ARBA" id="ARBA00022842"/>
    </source>
</evidence>
<dbReference type="SUPFAM" id="SSF102114">
    <property type="entry name" value="Radical SAM enzymes"/>
    <property type="match status" value="1"/>
</dbReference>
<feature type="domain" description="Radical SAM core" evidence="8">
    <location>
        <begin position="24"/>
        <end position="231"/>
    </location>
</feature>
<evidence type="ECO:0000313" key="9">
    <source>
        <dbReference type="EMBL" id="SVC39851.1"/>
    </source>
</evidence>
<evidence type="ECO:0000259" key="8">
    <source>
        <dbReference type="PROSITE" id="PS51918"/>
    </source>
</evidence>
<dbReference type="PIRSF" id="PIRSF000370">
    <property type="entry name" value="QueE"/>
    <property type="match status" value="1"/>
</dbReference>
<dbReference type="Gene3D" id="3.20.20.70">
    <property type="entry name" value="Aldolase class I"/>
    <property type="match status" value="1"/>
</dbReference>
<reference evidence="9" key="1">
    <citation type="submission" date="2018-05" db="EMBL/GenBank/DDBJ databases">
        <authorList>
            <person name="Lanie J.A."/>
            <person name="Ng W.-L."/>
            <person name="Kazmierczak K.M."/>
            <person name="Andrzejewski T.M."/>
            <person name="Davidsen T.M."/>
            <person name="Wayne K.J."/>
            <person name="Tettelin H."/>
            <person name="Glass J.I."/>
            <person name="Rusch D."/>
            <person name="Podicherti R."/>
            <person name="Tsui H.-C.T."/>
            <person name="Winkler M.E."/>
        </authorList>
    </citation>
    <scope>NUCLEOTIDE SEQUENCE</scope>
</reference>
<evidence type="ECO:0000256" key="3">
    <source>
        <dbReference type="ARBA" id="ARBA00022723"/>
    </source>
</evidence>
<dbReference type="InterPro" id="IPR024924">
    <property type="entry name" value="7-CO-7-deazaguanine_synth-like"/>
</dbReference>